<sequence>MKHLPILALIALLFFSCKDNTRDEKALLSDILKVHDKVMMKDEALMKNKSRVDSLLKLPAKDTTEKAALKSIGMKLTAADDTMGSWMNKFQTDMSGKSHDEVIKYYTDQKKQVMAVDSLVNTAISDADKYFSTHK</sequence>
<dbReference type="RefSeq" id="WP_147032791.1">
    <property type="nucleotide sequence ID" value="NZ_CP042436.1"/>
</dbReference>
<protein>
    <recommendedName>
        <fullName evidence="3">Viral A-type inclusion protein</fullName>
    </recommendedName>
</protein>
<dbReference type="AlphaFoldDB" id="A0A5B8V0N9"/>
<organism evidence="1 2">
    <name type="scientific">Mucilaginibacter ginsenosidivorans</name>
    <dbReference type="NCBI Taxonomy" id="398053"/>
    <lineage>
        <taxon>Bacteria</taxon>
        <taxon>Pseudomonadati</taxon>
        <taxon>Bacteroidota</taxon>
        <taxon>Sphingobacteriia</taxon>
        <taxon>Sphingobacteriales</taxon>
        <taxon>Sphingobacteriaceae</taxon>
        <taxon>Mucilaginibacter</taxon>
    </lineage>
</organism>
<evidence type="ECO:0008006" key="3">
    <source>
        <dbReference type="Google" id="ProtNLM"/>
    </source>
</evidence>
<evidence type="ECO:0000313" key="1">
    <source>
        <dbReference type="EMBL" id="QEC64201.1"/>
    </source>
</evidence>
<keyword evidence="2" id="KW-1185">Reference proteome</keyword>
<gene>
    <name evidence="1" type="ORF">FRZ54_16985</name>
</gene>
<proteinExistence type="predicted"/>
<accession>A0A5B8V0N9</accession>
<dbReference type="Proteomes" id="UP000321479">
    <property type="component" value="Chromosome"/>
</dbReference>
<reference evidence="1 2" key="1">
    <citation type="journal article" date="2017" name="Curr. Microbiol.">
        <title>Mucilaginibacter ginsenosidivorans sp. nov., Isolated from Soil of Ginseng Field.</title>
        <authorList>
            <person name="Kim M.M."/>
            <person name="Siddiqi M.Z."/>
            <person name="Im W.T."/>
        </authorList>
    </citation>
    <scope>NUCLEOTIDE SEQUENCE [LARGE SCALE GENOMIC DNA]</scope>
    <source>
        <strain evidence="1 2">Gsoil 3017</strain>
    </source>
</reference>
<dbReference type="EMBL" id="CP042436">
    <property type="protein sequence ID" value="QEC64201.1"/>
    <property type="molecule type" value="Genomic_DNA"/>
</dbReference>
<dbReference type="OrthoDB" id="1436925at2"/>
<dbReference type="PROSITE" id="PS51257">
    <property type="entry name" value="PROKAR_LIPOPROTEIN"/>
    <property type="match status" value="1"/>
</dbReference>
<name>A0A5B8V0N9_9SPHI</name>
<dbReference type="KEGG" id="mgin:FRZ54_16985"/>
<evidence type="ECO:0000313" key="2">
    <source>
        <dbReference type="Proteomes" id="UP000321479"/>
    </source>
</evidence>